<comment type="caution">
    <text evidence="2">The sequence shown here is derived from an EMBL/GenBank/DDBJ whole genome shotgun (WGS) entry which is preliminary data.</text>
</comment>
<protein>
    <submittedName>
        <fullName evidence="2">Uncharacterized protein</fullName>
    </submittedName>
</protein>
<gene>
    <name evidence="2" type="ORF">GGX14DRAFT_393913</name>
</gene>
<feature type="region of interest" description="Disordered" evidence="1">
    <location>
        <begin position="332"/>
        <end position="387"/>
    </location>
</feature>
<sequence>MSTASGRQHGSEVLRNMGADECSEVHPGGRRSKRECCNTAKFPLGTRPGSELIGAEEAERAWPQLVRCAVPYAWCPISEDEDKRENISGEEANSAPSGDLSSGPKPRPERGPRPWEASGSGRGAEAKTSVMRECIAEMRQSFGHMHQNKAEKSRKASEGRRVVRGCAAKLHERKEMKLSEAPKFTDQYRSNRLKAIGCERALVQKGLGQPHQRADGAVHKCARTERSSRKQTQGSEDRGWLHRARMSSRGAVGVPRSKRGDAGRVKGSEYREWLQRAWMRSRSADGALGRQPEGAGKICGQVETGCRPNLKPALSGWHGAWWPCGRRAQPHLGVDRSTDAPERKGRSEVQDDKTPRRSNNADGPGRRVMTSSGGVGPGDDIINLSRSDSDEIKRARDVTLLANARDGTHATDLMSRKTWQEAFRGSRRPSPGPERDQTAGWRARQLHVNGGEGISESRRHREDTTCTASSRANASRQQPFQRQLRVRRAFIKCCRQRDSTDGCGWRHEAQEVDEGQKQGREFCLPRLDRHEKISGCGCHDLTATGKPMAEALGLTHMQMTKMRCREHAGQQFG</sequence>
<keyword evidence="3" id="KW-1185">Reference proteome</keyword>
<evidence type="ECO:0000256" key="1">
    <source>
        <dbReference type="SAM" id="MobiDB-lite"/>
    </source>
</evidence>
<feature type="region of interest" description="Disordered" evidence="1">
    <location>
        <begin position="81"/>
        <end position="162"/>
    </location>
</feature>
<feature type="compositionally biased region" description="Basic and acidic residues" evidence="1">
    <location>
        <begin position="333"/>
        <end position="355"/>
    </location>
</feature>
<evidence type="ECO:0000313" key="3">
    <source>
        <dbReference type="Proteomes" id="UP001219525"/>
    </source>
</evidence>
<dbReference type="EMBL" id="JARJCW010000025">
    <property type="protein sequence ID" value="KAJ7211593.1"/>
    <property type="molecule type" value="Genomic_DNA"/>
</dbReference>
<feature type="compositionally biased region" description="Basic and acidic residues" evidence="1">
    <location>
        <begin position="455"/>
        <end position="464"/>
    </location>
</feature>
<feature type="compositionally biased region" description="Polar residues" evidence="1">
    <location>
        <begin position="465"/>
        <end position="481"/>
    </location>
</feature>
<feature type="region of interest" description="Disordered" evidence="1">
    <location>
        <begin position="1"/>
        <end position="37"/>
    </location>
</feature>
<feature type="region of interest" description="Disordered" evidence="1">
    <location>
        <begin position="207"/>
        <end position="263"/>
    </location>
</feature>
<organism evidence="2 3">
    <name type="scientific">Mycena pura</name>
    <dbReference type="NCBI Taxonomy" id="153505"/>
    <lineage>
        <taxon>Eukaryota</taxon>
        <taxon>Fungi</taxon>
        <taxon>Dikarya</taxon>
        <taxon>Basidiomycota</taxon>
        <taxon>Agaricomycotina</taxon>
        <taxon>Agaricomycetes</taxon>
        <taxon>Agaricomycetidae</taxon>
        <taxon>Agaricales</taxon>
        <taxon>Marasmiineae</taxon>
        <taxon>Mycenaceae</taxon>
        <taxon>Mycena</taxon>
    </lineage>
</organism>
<dbReference type="AlphaFoldDB" id="A0AAD6VFJ4"/>
<proteinExistence type="predicted"/>
<feature type="compositionally biased region" description="Basic and acidic residues" evidence="1">
    <location>
        <begin position="212"/>
        <end position="228"/>
    </location>
</feature>
<evidence type="ECO:0000313" key="2">
    <source>
        <dbReference type="EMBL" id="KAJ7211593.1"/>
    </source>
</evidence>
<feature type="region of interest" description="Disordered" evidence="1">
    <location>
        <begin position="422"/>
        <end position="481"/>
    </location>
</feature>
<dbReference type="Proteomes" id="UP001219525">
    <property type="component" value="Unassembled WGS sequence"/>
</dbReference>
<reference evidence="2" key="1">
    <citation type="submission" date="2023-03" db="EMBL/GenBank/DDBJ databases">
        <title>Massive genome expansion in bonnet fungi (Mycena s.s.) driven by repeated elements and novel gene families across ecological guilds.</title>
        <authorList>
            <consortium name="Lawrence Berkeley National Laboratory"/>
            <person name="Harder C.B."/>
            <person name="Miyauchi S."/>
            <person name="Viragh M."/>
            <person name="Kuo A."/>
            <person name="Thoen E."/>
            <person name="Andreopoulos B."/>
            <person name="Lu D."/>
            <person name="Skrede I."/>
            <person name="Drula E."/>
            <person name="Henrissat B."/>
            <person name="Morin E."/>
            <person name="Kohler A."/>
            <person name="Barry K."/>
            <person name="LaButti K."/>
            <person name="Morin E."/>
            <person name="Salamov A."/>
            <person name="Lipzen A."/>
            <person name="Mereny Z."/>
            <person name="Hegedus B."/>
            <person name="Baldrian P."/>
            <person name="Stursova M."/>
            <person name="Weitz H."/>
            <person name="Taylor A."/>
            <person name="Grigoriev I.V."/>
            <person name="Nagy L.G."/>
            <person name="Martin F."/>
            <person name="Kauserud H."/>
        </authorList>
    </citation>
    <scope>NUCLEOTIDE SEQUENCE</scope>
    <source>
        <strain evidence="2">9144</strain>
    </source>
</reference>
<feature type="compositionally biased region" description="Basic and acidic residues" evidence="1">
    <location>
        <begin position="148"/>
        <end position="161"/>
    </location>
</feature>
<accession>A0AAD6VFJ4</accession>
<name>A0AAD6VFJ4_9AGAR</name>